<organism evidence="10 11">
    <name type="scientific">Heterostelium pallidum (strain ATCC 26659 / Pp 5 / PN500)</name>
    <name type="common">Cellular slime mold</name>
    <name type="synonym">Polysphondylium pallidum</name>
    <dbReference type="NCBI Taxonomy" id="670386"/>
    <lineage>
        <taxon>Eukaryota</taxon>
        <taxon>Amoebozoa</taxon>
        <taxon>Evosea</taxon>
        <taxon>Eumycetozoa</taxon>
        <taxon>Dictyostelia</taxon>
        <taxon>Acytosteliales</taxon>
        <taxon>Acytosteliaceae</taxon>
        <taxon>Heterostelium</taxon>
    </lineage>
</organism>
<evidence type="ECO:0000256" key="4">
    <source>
        <dbReference type="ARBA" id="ARBA00022723"/>
    </source>
</evidence>
<proteinExistence type="inferred from homology"/>
<evidence type="ECO:0000259" key="9">
    <source>
        <dbReference type="Pfam" id="PF01979"/>
    </source>
</evidence>
<dbReference type="Gene3D" id="2.30.40.10">
    <property type="entry name" value="Urease, subunit C, domain 1"/>
    <property type="match status" value="1"/>
</dbReference>
<accession>D3B601</accession>
<dbReference type="PANTHER" id="PTHR11271">
    <property type="entry name" value="GUANINE DEAMINASE"/>
    <property type="match status" value="1"/>
</dbReference>
<dbReference type="AlphaFoldDB" id="D3B601"/>
<name>D3B601_HETP5</name>
<evidence type="ECO:0000313" key="10">
    <source>
        <dbReference type="EMBL" id="EFA83299.1"/>
    </source>
</evidence>
<keyword evidence="4 8" id="KW-0479">Metal-binding</keyword>
<dbReference type="GO" id="GO:0005829">
    <property type="term" value="C:cytosol"/>
    <property type="evidence" value="ECO:0007669"/>
    <property type="project" value="TreeGrafter"/>
</dbReference>
<comment type="similarity">
    <text evidence="2 8">Belongs to the metallo-dependent hydrolases superfamily. ATZ/TRZ family.</text>
</comment>
<dbReference type="GO" id="GO:0006147">
    <property type="term" value="P:guanine catabolic process"/>
    <property type="evidence" value="ECO:0007669"/>
    <property type="project" value="UniProtKB-UniRule"/>
</dbReference>
<dbReference type="InterPro" id="IPR051607">
    <property type="entry name" value="Metallo-dep_hydrolases"/>
</dbReference>
<dbReference type="STRING" id="670386.D3B601"/>
<gene>
    <name evidence="10" type="primary">guaD</name>
    <name evidence="10" type="ORF">PPL_04089</name>
</gene>
<evidence type="ECO:0000256" key="7">
    <source>
        <dbReference type="ARBA" id="ARBA00051148"/>
    </source>
</evidence>
<dbReference type="NCBIfam" id="NF006679">
    <property type="entry name" value="PRK09228.1"/>
    <property type="match status" value="1"/>
</dbReference>
<comment type="catalytic activity">
    <reaction evidence="7 8">
        <text>guanine + H2O + H(+) = xanthine + NH4(+)</text>
        <dbReference type="Rhea" id="RHEA:14665"/>
        <dbReference type="ChEBI" id="CHEBI:15377"/>
        <dbReference type="ChEBI" id="CHEBI:15378"/>
        <dbReference type="ChEBI" id="CHEBI:16235"/>
        <dbReference type="ChEBI" id="CHEBI:17712"/>
        <dbReference type="ChEBI" id="CHEBI:28938"/>
        <dbReference type="EC" id="3.5.4.3"/>
    </reaction>
</comment>
<dbReference type="EMBL" id="ADBJ01000017">
    <property type="protein sequence ID" value="EFA83299.1"/>
    <property type="molecule type" value="Genomic_DNA"/>
</dbReference>
<evidence type="ECO:0000313" key="11">
    <source>
        <dbReference type="Proteomes" id="UP000001396"/>
    </source>
</evidence>
<evidence type="ECO:0000256" key="6">
    <source>
        <dbReference type="ARBA" id="ARBA00022833"/>
    </source>
</evidence>
<evidence type="ECO:0000256" key="3">
    <source>
        <dbReference type="ARBA" id="ARBA00012781"/>
    </source>
</evidence>
<protein>
    <recommendedName>
        <fullName evidence="3 8">Guanine deaminase</fullName>
        <shortName evidence="8">Guanase</shortName>
        <ecNumber evidence="3 8">3.5.4.3</ecNumber>
    </recommendedName>
    <alternativeName>
        <fullName evidence="8">Guanine aminohydrolase</fullName>
    </alternativeName>
</protein>
<dbReference type="EC" id="3.5.4.3" evidence="3 8"/>
<comment type="cofactor">
    <cofactor evidence="8">
        <name>Zn(2+)</name>
        <dbReference type="ChEBI" id="CHEBI:29105"/>
    </cofactor>
    <text evidence="8">Binds 1 zinc ion per subunit.</text>
</comment>
<dbReference type="SUPFAM" id="SSF51338">
    <property type="entry name" value="Composite domain of metallo-dependent hydrolases"/>
    <property type="match status" value="2"/>
</dbReference>
<evidence type="ECO:0000256" key="2">
    <source>
        <dbReference type="ARBA" id="ARBA00006745"/>
    </source>
</evidence>
<feature type="domain" description="Amidohydrolase-related" evidence="9">
    <location>
        <begin position="76"/>
        <end position="445"/>
    </location>
</feature>
<keyword evidence="6 8" id="KW-0862">Zinc</keyword>
<evidence type="ECO:0000256" key="1">
    <source>
        <dbReference type="ARBA" id="ARBA00004984"/>
    </source>
</evidence>
<dbReference type="OMA" id="CVHMNDS"/>
<dbReference type="Proteomes" id="UP000001396">
    <property type="component" value="Unassembled WGS sequence"/>
</dbReference>
<dbReference type="Gene3D" id="3.20.20.140">
    <property type="entry name" value="Metal-dependent hydrolases"/>
    <property type="match status" value="1"/>
</dbReference>
<dbReference type="InParanoid" id="D3B601"/>
<dbReference type="GeneID" id="31359576"/>
<comment type="caution">
    <text evidence="10">The sequence shown here is derived from an EMBL/GenBank/DDBJ whole genome shotgun (WGS) entry which is preliminary data.</text>
</comment>
<dbReference type="FunCoup" id="D3B601">
    <property type="interactions" value="69"/>
</dbReference>
<dbReference type="Pfam" id="PF01979">
    <property type="entry name" value="Amidohydro_1"/>
    <property type="match status" value="1"/>
</dbReference>
<dbReference type="NCBIfam" id="TIGR02967">
    <property type="entry name" value="guan_deamin"/>
    <property type="match status" value="1"/>
</dbReference>
<dbReference type="UniPathway" id="UPA00603">
    <property type="reaction ID" value="UER00660"/>
</dbReference>
<keyword evidence="5 8" id="KW-0378">Hydrolase</keyword>
<evidence type="ECO:0000256" key="8">
    <source>
        <dbReference type="RuleBase" id="RU366009"/>
    </source>
</evidence>
<dbReference type="InterPro" id="IPR011059">
    <property type="entry name" value="Metal-dep_hydrolase_composite"/>
</dbReference>
<keyword evidence="11" id="KW-1185">Reference proteome</keyword>
<sequence>MISNVANKISKVFRGTIIHSLEINNVEILQNAALGVGESGSIVFLKRDVADDQVFGEIAKEYSFTDSQVVNLGKKFLIPGFIDTHAHAPQYHNAGTGTDLPLLKWLEKYTFPVESKFRELKFARDVYTKVVDRMLKNGTTTCCYFATIHLDATLLLADIVGERGQRAFIGKVCMDRNSPDHYVETTEQSIQSTKQYIEELNKRGNPLVQPIITPRFAPTCTDHLLKELGVIAKDKGTMIQSHISENIDEVAWVKSIFPELKSYTDVYKHFDLLNKKTIMAHAIHLSDEELDTFEKCEAGISHCPVSNFTLGSGAMDVRKVLRKNIKLGLGTDISGGYSSSILTVIKDSLKCSNSIFFHDKSHTPLSYEEAFYLATVGGSKVVELSDRIGNFLPGKEFDAQVIDPFSANSPFDVFEADTTHDIFQKFIFNGDDRNVDSVYVKGRKVI</sequence>
<comment type="pathway">
    <text evidence="1 8">Purine metabolism; guanine degradation; xanthine from guanine: step 1/1.</text>
</comment>
<reference evidence="10 11" key="1">
    <citation type="journal article" date="2011" name="Genome Res.">
        <title>Phylogeny-wide analysis of social amoeba genomes highlights ancient origins for complex intercellular communication.</title>
        <authorList>
            <person name="Heidel A.J."/>
            <person name="Lawal H.M."/>
            <person name="Felder M."/>
            <person name="Schilde C."/>
            <person name="Helps N.R."/>
            <person name="Tunggal B."/>
            <person name="Rivero F."/>
            <person name="John U."/>
            <person name="Schleicher M."/>
            <person name="Eichinger L."/>
            <person name="Platzer M."/>
            <person name="Noegel A.A."/>
            <person name="Schaap P."/>
            <person name="Gloeckner G."/>
        </authorList>
    </citation>
    <scope>NUCLEOTIDE SEQUENCE [LARGE SCALE GENOMIC DNA]</scope>
    <source>
        <strain evidence="11">ATCC 26659 / Pp 5 / PN500</strain>
    </source>
</reference>
<dbReference type="GO" id="GO:0008270">
    <property type="term" value="F:zinc ion binding"/>
    <property type="evidence" value="ECO:0007669"/>
    <property type="project" value="UniProtKB-UniRule"/>
</dbReference>
<dbReference type="PANTHER" id="PTHR11271:SF6">
    <property type="entry name" value="GUANINE DEAMINASE"/>
    <property type="match status" value="1"/>
</dbReference>
<dbReference type="InterPro" id="IPR014311">
    <property type="entry name" value="Guanine_deaminase"/>
</dbReference>
<dbReference type="InterPro" id="IPR032466">
    <property type="entry name" value="Metal_Hydrolase"/>
</dbReference>
<dbReference type="RefSeq" id="XP_020435416.1">
    <property type="nucleotide sequence ID" value="XM_020575002.1"/>
</dbReference>
<dbReference type="FunFam" id="3.20.20.140:FF:000022">
    <property type="entry name" value="Guanine deaminase"/>
    <property type="match status" value="1"/>
</dbReference>
<comment type="function">
    <text evidence="8">Catalyzes the hydrolytic deamination of guanine, producing xanthine and ammonia.</text>
</comment>
<dbReference type="InterPro" id="IPR006680">
    <property type="entry name" value="Amidohydro-rel"/>
</dbReference>
<dbReference type="CDD" id="cd01303">
    <property type="entry name" value="GDEase"/>
    <property type="match status" value="1"/>
</dbReference>
<dbReference type="GO" id="GO:0008892">
    <property type="term" value="F:guanine deaminase activity"/>
    <property type="evidence" value="ECO:0007669"/>
    <property type="project" value="UniProtKB-UniRule"/>
</dbReference>
<dbReference type="SUPFAM" id="SSF51556">
    <property type="entry name" value="Metallo-dependent hydrolases"/>
    <property type="match status" value="1"/>
</dbReference>
<evidence type="ECO:0000256" key="5">
    <source>
        <dbReference type="ARBA" id="ARBA00022801"/>
    </source>
</evidence>